<feature type="transmembrane region" description="Helical" evidence="1">
    <location>
        <begin position="18"/>
        <end position="36"/>
    </location>
</feature>
<keyword evidence="1" id="KW-1133">Transmembrane helix</keyword>
<evidence type="ECO:0000256" key="1">
    <source>
        <dbReference type="SAM" id="Phobius"/>
    </source>
</evidence>
<feature type="transmembrane region" description="Helical" evidence="1">
    <location>
        <begin position="101"/>
        <end position="123"/>
    </location>
</feature>
<feature type="transmembrane region" description="Helical" evidence="1">
    <location>
        <begin position="312"/>
        <end position="336"/>
    </location>
</feature>
<feature type="transmembrane region" description="Helical" evidence="1">
    <location>
        <begin position="348"/>
        <end position="372"/>
    </location>
</feature>
<feature type="transmembrane region" description="Helical" evidence="1">
    <location>
        <begin position="408"/>
        <end position="427"/>
    </location>
</feature>
<reference evidence="2 3" key="1">
    <citation type="submission" date="2020-02" db="EMBL/GenBank/DDBJ databases">
        <title>Plant-Promoting Endophytic Bacterium Rhizobium oryzihabitans sp. nov., Isolated from the Root of Rice.</title>
        <authorList>
            <person name="zhao J."/>
            <person name="Zhang G."/>
        </authorList>
    </citation>
    <scope>NUCLEOTIDE SEQUENCE [LARGE SCALE GENOMIC DNA]</scope>
    <source>
        <strain evidence="2 3">M15</strain>
    </source>
</reference>
<proteinExistence type="predicted"/>
<keyword evidence="1" id="KW-0472">Membrane</keyword>
<keyword evidence="1" id="KW-0812">Transmembrane</keyword>
<dbReference type="EMBL" id="CP048632">
    <property type="protein sequence ID" value="QIB37846.1"/>
    <property type="molecule type" value="Genomic_DNA"/>
</dbReference>
<gene>
    <name evidence="2" type="ORF">G3A56_07430</name>
</gene>
<protein>
    <submittedName>
        <fullName evidence="2">Uncharacterized protein</fullName>
    </submittedName>
</protein>
<organism evidence="2 3">
    <name type="scientific">Rhizobium oryzihabitans</name>
    <dbReference type="NCBI Taxonomy" id="2267833"/>
    <lineage>
        <taxon>Bacteria</taxon>
        <taxon>Pseudomonadati</taxon>
        <taxon>Pseudomonadota</taxon>
        <taxon>Alphaproteobacteria</taxon>
        <taxon>Hyphomicrobiales</taxon>
        <taxon>Rhizobiaceae</taxon>
        <taxon>Rhizobium/Agrobacterium group</taxon>
        <taxon>Rhizobium</taxon>
    </lineage>
</organism>
<feature type="transmembrane region" description="Helical" evidence="1">
    <location>
        <begin position="186"/>
        <end position="214"/>
    </location>
</feature>
<feature type="transmembrane region" description="Helical" evidence="1">
    <location>
        <begin position="135"/>
        <end position="153"/>
    </location>
</feature>
<dbReference type="AlphaFoldDB" id="A0A7L5BG95"/>
<dbReference type="Proteomes" id="UP000464865">
    <property type="component" value="Chromosome M15-11"/>
</dbReference>
<accession>A0A7L5BG95</accession>
<evidence type="ECO:0000313" key="2">
    <source>
        <dbReference type="EMBL" id="QIB37846.1"/>
    </source>
</evidence>
<feature type="transmembrane region" description="Helical" evidence="1">
    <location>
        <begin position="282"/>
        <end position="300"/>
    </location>
</feature>
<feature type="transmembrane region" description="Helical" evidence="1">
    <location>
        <begin position="234"/>
        <end position="257"/>
    </location>
</feature>
<dbReference type="RefSeq" id="WP_003491942.1">
    <property type="nucleotide sequence ID" value="NZ_CP048632.1"/>
</dbReference>
<keyword evidence="3" id="KW-1185">Reference proteome</keyword>
<evidence type="ECO:0000313" key="3">
    <source>
        <dbReference type="Proteomes" id="UP000464865"/>
    </source>
</evidence>
<dbReference type="KEGG" id="roy:G3A56_07430"/>
<sequence length="454" mass="50873">MTVTYEHSSERRLSVSRTAIIAVLLFLFALAVRLLVPYAEWNLDGNHILQTVIYYTLQGVQAGGVKLRYWYQDNLYQWWLEAFYPVREFANPLTTVSFEQALLVASLLPKILGALNVSLLFCLSISMGADRKTSILMSLAYAVTAQHVVLSSIVERQIISQTLLLISFLLVAAAPRTLYRRYATYGLALVVNVFGVVCYSPPIIFLPFLLAFMISYEVQKYADARCRLNCCLAILGLFLLADLIVLIATGASVLSVLKQAIENFVLYADPGSQDEFSKIDNSLIVANVFWLFGHLFQWLPYYRSERLPEVSFWAVALSAIVVAYCLYSATASLLVFRRYINSGFGDFFGTASARLGILSAAFLTGVAFTLVVRHGNQTEFYIMPYTFIVPIVAERLSRQWTGGGKTTVALPVSVAFVFLTLLNHPYIGKSVQERNVYLETNAETILPWLLLKPE</sequence>
<name>A0A7L5BG95_9HYPH</name>
<feature type="transmembrane region" description="Helical" evidence="1">
    <location>
        <begin position="159"/>
        <end position="179"/>
    </location>
</feature>